<keyword evidence="3" id="KW-1185">Reference proteome</keyword>
<feature type="region of interest" description="Disordered" evidence="1">
    <location>
        <begin position="1"/>
        <end position="68"/>
    </location>
</feature>
<evidence type="ECO:0000256" key="1">
    <source>
        <dbReference type="SAM" id="MobiDB-lite"/>
    </source>
</evidence>
<evidence type="ECO:0000313" key="2">
    <source>
        <dbReference type="EMBL" id="WFN55238.1"/>
    </source>
</evidence>
<name>A0ABY8G5M7_9GAMM</name>
<dbReference type="EMBL" id="CP114280">
    <property type="protein sequence ID" value="WFN55238.1"/>
    <property type="molecule type" value="Genomic_DNA"/>
</dbReference>
<gene>
    <name evidence="2" type="ORF">O1Q98_16715</name>
</gene>
<dbReference type="RefSeq" id="WP_164512963.1">
    <property type="nucleotide sequence ID" value="NZ_CP114280.1"/>
</dbReference>
<evidence type="ECO:0000313" key="3">
    <source>
        <dbReference type="Proteomes" id="UP001219630"/>
    </source>
</evidence>
<accession>A0ABY8G5M7</accession>
<protein>
    <submittedName>
        <fullName evidence="2">Uncharacterized protein</fullName>
    </submittedName>
</protein>
<reference evidence="2 3" key="1">
    <citation type="submission" date="2022-12" db="EMBL/GenBank/DDBJ databases">
        <title>Complete genome sequencing of Dickeya lacustris type strain LMG30899.</title>
        <authorList>
            <person name="Dobhal S."/>
            <person name="Arizala D."/>
            <person name="Arif M."/>
        </authorList>
    </citation>
    <scope>NUCLEOTIDE SEQUENCE [LARGE SCALE GENOMIC DNA]</scope>
    <source>
        <strain evidence="2 3">LMG30899</strain>
    </source>
</reference>
<feature type="compositionally biased region" description="Basic and acidic residues" evidence="1">
    <location>
        <begin position="25"/>
        <end position="34"/>
    </location>
</feature>
<dbReference type="Proteomes" id="UP001219630">
    <property type="component" value="Chromosome"/>
</dbReference>
<sequence>MRAGLGIPVGQEPKGNAVTDDDEGSTVKDERGNVSKDCGLGRPSRTSFQGRAGKQQGGGIATNEPEGTEKSVPSFLWYLFSIAYRFLCSALAWWQVL</sequence>
<organism evidence="2 3">
    <name type="scientific">Dickeya lacustris</name>
    <dbReference type="NCBI Taxonomy" id="2259638"/>
    <lineage>
        <taxon>Bacteria</taxon>
        <taxon>Pseudomonadati</taxon>
        <taxon>Pseudomonadota</taxon>
        <taxon>Gammaproteobacteria</taxon>
        <taxon>Enterobacterales</taxon>
        <taxon>Pectobacteriaceae</taxon>
        <taxon>Dickeya</taxon>
    </lineage>
</organism>
<proteinExistence type="predicted"/>